<accession>A0AAE0YIV0</accession>
<dbReference type="AlphaFoldDB" id="A0AAE0YIV0"/>
<evidence type="ECO:0000313" key="2">
    <source>
        <dbReference type="Proteomes" id="UP001283361"/>
    </source>
</evidence>
<dbReference type="EMBL" id="JAWDGP010006106">
    <property type="protein sequence ID" value="KAK3747184.1"/>
    <property type="molecule type" value="Genomic_DNA"/>
</dbReference>
<comment type="caution">
    <text evidence="1">The sequence shown here is derived from an EMBL/GenBank/DDBJ whole genome shotgun (WGS) entry which is preliminary data.</text>
</comment>
<keyword evidence="2" id="KW-1185">Reference proteome</keyword>
<name>A0AAE0YIV0_9GAST</name>
<reference evidence="1" key="1">
    <citation type="journal article" date="2023" name="G3 (Bethesda)">
        <title>A reference genome for the long-term kleptoplast-retaining sea slug Elysia crispata morphotype clarki.</title>
        <authorList>
            <person name="Eastman K.E."/>
            <person name="Pendleton A.L."/>
            <person name="Shaikh M.A."/>
            <person name="Suttiyut T."/>
            <person name="Ogas R."/>
            <person name="Tomko P."/>
            <person name="Gavelis G."/>
            <person name="Widhalm J.R."/>
            <person name="Wisecaver J.H."/>
        </authorList>
    </citation>
    <scope>NUCLEOTIDE SEQUENCE</scope>
    <source>
        <strain evidence="1">ECLA1</strain>
    </source>
</reference>
<proteinExistence type="predicted"/>
<evidence type="ECO:0000313" key="1">
    <source>
        <dbReference type="EMBL" id="KAK3747184.1"/>
    </source>
</evidence>
<sequence length="66" mass="7247">MPFSKLVGRHASHGVESLNRTRHSLDKLVASVGSCRARAVPYRRDMEVEASQAALCNGLSSDRYSD</sequence>
<protein>
    <submittedName>
        <fullName evidence="1">Uncharacterized protein</fullName>
    </submittedName>
</protein>
<gene>
    <name evidence="1" type="ORF">RRG08_035730</name>
</gene>
<organism evidence="1 2">
    <name type="scientific">Elysia crispata</name>
    <name type="common">lettuce slug</name>
    <dbReference type="NCBI Taxonomy" id="231223"/>
    <lineage>
        <taxon>Eukaryota</taxon>
        <taxon>Metazoa</taxon>
        <taxon>Spiralia</taxon>
        <taxon>Lophotrochozoa</taxon>
        <taxon>Mollusca</taxon>
        <taxon>Gastropoda</taxon>
        <taxon>Heterobranchia</taxon>
        <taxon>Euthyneura</taxon>
        <taxon>Panpulmonata</taxon>
        <taxon>Sacoglossa</taxon>
        <taxon>Placobranchoidea</taxon>
        <taxon>Plakobranchidae</taxon>
        <taxon>Elysia</taxon>
    </lineage>
</organism>
<dbReference type="Proteomes" id="UP001283361">
    <property type="component" value="Unassembled WGS sequence"/>
</dbReference>